<dbReference type="EC" id="3.5.2.9" evidence="1"/>
<dbReference type="NCBIfam" id="NF003816">
    <property type="entry name" value="PRK05406.1-5"/>
    <property type="match status" value="1"/>
</dbReference>
<dbReference type="Pfam" id="PF03746">
    <property type="entry name" value="LamB_YcsF"/>
    <property type="match status" value="1"/>
</dbReference>
<comment type="caution">
    <text evidence="2">The sequence shown here is derived from an EMBL/GenBank/DDBJ whole genome shotgun (WGS) entry which is preliminary data.</text>
</comment>
<accession>A0ABS6JLU6</accession>
<evidence type="ECO:0000256" key="1">
    <source>
        <dbReference type="HAMAP-Rule" id="MF_00691"/>
    </source>
</evidence>
<organism evidence="2 3">
    <name type="scientific">Evansella tamaricis</name>
    <dbReference type="NCBI Taxonomy" id="2069301"/>
    <lineage>
        <taxon>Bacteria</taxon>
        <taxon>Bacillati</taxon>
        <taxon>Bacillota</taxon>
        <taxon>Bacilli</taxon>
        <taxon>Bacillales</taxon>
        <taxon>Bacillaceae</taxon>
        <taxon>Evansella</taxon>
    </lineage>
</organism>
<name>A0ABS6JLU6_9BACI</name>
<keyword evidence="3" id="KW-1185">Reference proteome</keyword>
<evidence type="ECO:0000313" key="2">
    <source>
        <dbReference type="EMBL" id="MBU9714360.1"/>
    </source>
</evidence>
<protein>
    <recommendedName>
        <fullName evidence="1">5-oxoprolinase subunit A</fullName>
        <shortName evidence="1">5-OPase subunit A</shortName>
        <ecNumber evidence="1">3.5.2.9</ecNumber>
    </recommendedName>
    <alternativeName>
        <fullName evidence="1">5-oxoprolinase (ATP-hydrolyzing) subunit A</fullName>
    </alternativeName>
</protein>
<keyword evidence="1" id="KW-0067">ATP-binding</keyword>
<comment type="similarity">
    <text evidence="1">Belongs to the LamB/PxpA family.</text>
</comment>
<dbReference type="Proteomes" id="UP000784880">
    <property type="component" value="Unassembled WGS sequence"/>
</dbReference>
<dbReference type="RefSeq" id="WP_217068860.1">
    <property type="nucleotide sequence ID" value="NZ_JAHQCS010000174.1"/>
</dbReference>
<dbReference type="HAMAP" id="MF_00691">
    <property type="entry name" value="PxpA"/>
    <property type="match status" value="1"/>
</dbReference>
<dbReference type="CDD" id="cd10787">
    <property type="entry name" value="LamB_YcsF_like"/>
    <property type="match status" value="1"/>
</dbReference>
<reference evidence="2 3" key="1">
    <citation type="submission" date="2021-06" db="EMBL/GenBank/DDBJ databases">
        <title>Bacillus sp. RD4P76, an endophyte from a halophyte.</title>
        <authorList>
            <person name="Sun J.-Q."/>
        </authorList>
    </citation>
    <scope>NUCLEOTIDE SEQUENCE [LARGE SCALE GENOMIC DNA]</scope>
    <source>
        <strain evidence="2 3">CGMCC 1.15917</strain>
    </source>
</reference>
<dbReference type="PANTHER" id="PTHR30292">
    <property type="entry name" value="UNCHARACTERIZED PROTEIN YBGL-RELATED"/>
    <property type="match status" value="1"/>
</dbReference>
<dbReference type="PANTHER" id="PTHR30292:SF0">
    <property type="entry name" value="5-OXOPROLINASE SUBUNIT A"/>
    <property type="match status" value="1"/>
</dbReference>
<gene>
    <name evidence="1" type="primary">pxpA</name>
    <name evidence="2" type="ORF">KS419_21700</name>
</gene>
<evidence type="ECO:0000313" key="3">
    <source>
        <dbReference type="Proteomes" id="UP000784880"/>
    </source>
</evidence>
<comment type="function">
    <text evidence="1">Catalyzes the cleavage of 5-oxoproline to form L-glutamate coupled to the hydrolysis of ATP to ADP and inorganic phosphate.</text>
</comment>
<comment type="catalytic activity">
    <reaction evidence="1">
        <text>5-oxo-L-proline + ATP + 2 H2O = L-glutamate + ADP + phosphate + H(+)</text>
        <dbReference type="Rhea" id="RHEA:10348"/>
        <dbReference type="ChEBI" id="CHEBI:15377"/>
        <dbReference type="ChEBI" id="CHEBI:15378"/>
        <dbReference type="ChEBI" id="CHEBI:29985"/>
        <dbReference type="ChEBI" id="CHEBI:30616"/>
        <dbReference type="ChEBI" id="CHEBI:43474"/>
        <dbReference type="ChEBI" id="CHEBI:58402"/>
        <dbReference type="ChEBI" id="CHEBI:456216"/>
        <dbReference type="EC" id="3.5.2.9"/>
    </reaction>
</comment>
<keyword evidence="1" id="KW-0547">Nucleotide-binding</keyword>
<sequence>MTWTVDVNSDLGEDFGIYKIGQDEDVITYISSANIACGYHAGDHNVMHHTVKLAVENNVGIGAHPGFQDLQGFGRRVMDVTPEDVYNMVVYQTSALQGFAALYGQDLQHVKPHGALYNMAAKDRSVADAVARAVLDASKGFGKVPGSGPVLYALAGSQLVKSGHYVGVKVVEEVFVDRTYEPDGTLTPRSKPGSVIKDINHGVIQAVRMVKDGLVTATDGTDISIQADTICVHGDGPHALQFVRELRKTFAELGINVQKPGGN</sequence>
<proteinExistence type="inferred from homology"/>
<comment type="subunit">
    <text evidence="1">Forms a complex composed of PxpA, PxpB and PxpC.</text>
</comment>
<dbReference type="EMBL" id="JAHQCS010000174">
    <property type="protein sequence ID" value="MBU9714360.1"/>
    <property type="molecule type" value="Genomic_DNA"/>
</dbReference>
<dbReference type="NCBIfam" id="NF003814">
    <property type="entry name" value="PRK05406.1-3"/>
    <property type="match status" value="1"/>
</dbReference>
<keyword evidence="1" id="KW-0378">Hydrolase</keyword>
<dbReference type="InterPro" id="IPR005501">
    <property type="entry name" value="LamB/YcsF/PxpA-like"/>
</dbReference>